<reference evidence="1" key="1">
    <citation type="submission" date="2018-05" db="EMBL/GenBank/DDBJ databases">
        <authorList>
            <person name="Lanie J.A."/>
            <person name="Ng W.-L."/>
            <person name="Kazmierczak K.M."/>
            <person name="Andrzejewski T.M."/>
            <person name="Davidsen T.M."/>
            <person name="Wayne K.J."/>
            <person name="Tettelin H."/>
            <person name="Glass J.I."/>
            <person name="Rusch D."/>
            <person name="Podicherti R."/>
            <person name="Tsui H.-C.T."/>
            <person name="Winkler M.E."/>
        </authorList>
    </citation>
    <scope>NUCLEOTIDE SEQUENCE</scope>
</reference>
<proteinExistence type="predicted"/>
<name>A0A381XGJ8_9ZZZZ</name>
<evidence type="ECO:0000313" key="1">
    <source>
        <dbReference type="EMBL" id="SVA63740.1"/>
    </source>
</evidence>
<sequence length="982" mass="110714">NQLWWDLDKARFLNPYQENTIYSTNNWNKLFPGNSIKVYEWVGTKYLPSEWDELSDTEEGITEGVSGKSKYGDSMFVAMREYDSVSQTFSNMYYYWVNAKATVPDAEFRTLSCADVENYIKDPAAQGLKFVNFISPSSFVIHNCDNLIKGKDIAFSTEYWIIENQNINIHNQYQLFTEGLETSKPNKDIERKWFDSLVGYDDFGRPVPALNLSPREKYGILNDPRQTWFVNREEALKQLIERINGILLKNLIIDDKDITGLSSKEPEPTVSSYVFDTSISTLEELDSVGTVKITKTLLEPVVSNGKIIRVNITEPGRGYLVTPTYTISGDGIDAKFQLTINSVGAVTEVAVINEGQNYTSTTSISVRQFTVLVKSDSTLQGKWALYQRNTANTDWERIQSQAFDVSLFWDYVDWYDTGYNEFTTIDYLIDASHQLQGLDDDTGDIVKIANIGSGGWLLLEKIDDADFIDYTINYKTVGRESGTLKFLSSLYDSATTIGYDSVSYDTKFYDNQPVSETRKILETLRDKVFIDELAVEYNNMFLSSIRYVFSEQSYVDWAFKTSFVKAKHNVGNLEEKITFQNDNLASYEEYLEEVKPFKTKLREYVSDYDALEPSKNLITDFDLSPNYSNVAKAIIPHTAKVIDNIIVGKTPELSTYPNKNWLDNLTYQVISVKIADGGKNYTFPPDLIFSDGDSTIADVGSGAKAIATLGANGEIVSAKVTKPGSGYLNAPVIEVNGDGTGARLVAVIGEGLVRSMHTIVKFDRVTGVFVITNLNETETFAGTGSTYVFNLIFPMDMRTNTIEVLINDTLALQSEYTYKNILDTTKGYDRYNGRIEFVIPPINGQEIKINYKKPVELLQAQDRISLFYNPTTGQFGKDLAQLMDGIDYGGVEVKSFEFGGTSGWDSNPWYTDSWDTYDTTFEDEVFVLDGSTISVELSKPLEASVVYNLYRNGIRLDDPNWTIDPDSTLVENPNAIMRSITG</sequence>
<dbReference type="AlphaFoldDB" id="A0A381XGJ8"/>
<accession>A0A381XGJ8</accession>
<organism evidence="1">
    <name type="scientific">marine metagenome</name>
    <dbReference type="NCBI Taxonomy" id="408172"/>
    <lineage>
        <taxon>unclassified sequences</taxon>
        <taxon>metagenomes</taxon>
        <taxon>ecological metagenomes</taxon>
    </lineage>
</organism>
<protein>
    <submittedName>
        <fullName evidence="1">Uncharacterized protein</fullName>
    </submittedName>
</protein>
<feature type="non-terminal residue" evidence="1">
    <location>
        <position position="1"/>
    </location>
</feature>
<dbReference type="EMBL" id="UINC01015066">
    <property type="protein sequence ID" value="SVA63740.1"/>
    <property type="molecule type" value="Genomic_DNA"/>
</dbReference>
<gene>
    <name evidence="1" type="ORF">METZ01_LOCUS116594</name>
</gene>
<feature type="non-terminal residue" evidence="1">
    <location>
        <position position="982"/>
    </location>
</feature>